<feature type="compositionally biased region" description="Basic residues" evidence="3">
    <location>
        <begin position="56"/>
        <end position="71"/>
    </location>
</feature>
<reference evidence="5" key="1">
    <citation type="submission" date="2021-01" db="EMBL/GenBank/DDBJ databases">
        <authorList>
            <person name="Corre E."/>
            <person name="Pelletier E."/>
            <person name="Niang G."/>
            <person name="Scheremetjew M."/>
            <person name="Finn R."/>
            <person name="Kale V."/>
            <person name="Holt S."/>
            <person name="Cochrane G."/>
            <person name="Meng A."/>
            <person name="Brown T."/>
            <person name="Cohen L."/>
        </authorList>
    </citation>
    <scope>NUCLEOTIDE SEQUENCE</scope>
    <source>
        <strain evidence="5">Pop2</strain>
    </source>
</reference>
<organism evidence="5">
    <name type="scientific">Ditylum brightwellii</name>
    <dbReference type="NCBI Taxonomy" id="49249"/>
    <lineage>
        <taxon>Eukaryota</taxon>
        <taxon>Sar</taxon>
        <taxon>Stramenopiles</taxon>
        <taxon>Ochrophyta</taxon>
        <taxon>Bacillariophyta</taxon>
        <taxon>Mediophyceae</taxon>
        <taxon>Lithodesmiophycidae</taxon>
        <taxon>Lithodesmiales</taxon>
        <taxon>Lithodesmiaceae</taxon>
        <taxon>Ditylum</taxon>
    </lineage>
</organism>
<dbReference type="PANTHER" id="PTHR23236">
    <property type="entry name" value="EUKARYOTIC TRANSLATION INITIATION FACTOR 4B/4H"/>
    <property type="match status" value="1"/>
</dbReference>
<feature type="compositionally biased region" description="Basic residues" evidence="3">
    <location>
        <begin position="27"/>
        <end position="36"/>
    </location>
</feature>
<feature type="compositionally biased region" description="Basic and acidic residues" evidence="3">
    <location>
        <begin position="37"/>
        <end position="55"/>
    </location>
</feature>
<protein>
    <recommendedName>
        <fullName evidence="4">RRM domain-containing protein</fullName>
    </recommendedName>
</protein>
<feature type="region of interest" description="Disordered" evidence="3">
    <location>
        <begin position="1"/>
        <end position="105"/>
    </location>
</feature>
<proteinExistence type="predicted"/>
<evidence type="ECO:0000256" key="1">
    <source>
        <dbReference type="ARBA" id="ARBA00022884"/>
    </source>
</evidence>
<gene>
    <name evidence="5" type="ORF">DBRI1063_LOCUS3087</name>
</gene>
<accession>A0A7S2E5R7</accession>
<dbReference type="InterPro" id="IPR035979">
    <property type="entry name" value="RBD_domain_sf"/>
</dbReference>
<dbReference type="InterPro" id="IPR000504">
    <property type="entry name" value="RRM_dom"/>
</dbReference>
<evidence type="ECO:0000256" key="2">
    <source>
        <dbReference type="PROSITE-ProRule" id="PRU00176"/>
    </source>
</evidence>
<dbReference type="InterPro" id="IPR012677">
    <property type="entry name" value="Nucleotide-bd_a/b_plait_sf"/>
</dbReference>
<dbReference type="PROSITE" id="PS50102">
    <property type="entry name" value="RRM"/>
    <property type="match status" value="2"/>
</dbReference>
<keyword evidence="1 2" id="KW-0694">RNA-binding</keyword>
<dbReference type="SUPFAM" id="SSF54928">
    <property type="entry name" value="RNA-binding domain, RBD"/>
    <property type="match status" value="2"/>
</dbReference>
<dbReference type="SMART" id="SM00360">
    <property type="entry name" value="RRM"/>
    <property type="match status" value="2"/>
</dbReference>
<evidence type="ECO:0000256" key="3">
    <source>
        <dbReference type="SAM" id="MobiDB-lite"/>
    </source>
</evidence>
<evidence type="ECO:0000259" key="4">
    <source>
        <dbReference type="PROSITE" id="PS50102"/>
    </source>
</evidence>
<dbReference type="Pfam" id="PF00076">
    <property type="entry name" value="RRM_1"/>
    <property type="match status" value="2"/>
</dbReference>
<dbReference type="GO" id="GO:0003723">
    <property type="term" value="F:RNA binding"/>
    <property type="evidence" value="ECO:0007669"/>
    <property type="project" value="UniProtKB-UniRule"/>
</dbReference>
<feature type="compositionally biased region" description="Basic and acidic residues" evidence="3">
    <location>
        <begin position="72"/>
        <end position="84"/>
    </location>
</feature>
<dbReference type="EMBL" id="HBGN01004655">
    <property type="protein sequence ID" value="CAD9316680.1"/>
    <property type="molecule type" value="Transcribed_RNA"/>
</dbReference>
<feature type="domain" description="RRM" evidence="4">
    <location>
        <begin position="142"/>
        <end position="224"/>
    </location>
</feature>
<sequence>MSDSSSDSSSDDENVTNIPKKKEVEKRKKKKTKKIKKEIVKEEENAVKEEEETKKEKKLTKREKRRAKEKARKIEERKRKLAEKGEEEEDSSNEQEEDPRSRVDFKKGDIFAGRDVTSMPAKKKRKMSEDEKIAMRKKDLRRTIYVEGIPFEMDEEKVKEFFHKGLDVEDDIIDVRLPRWQDSGRLKGYGHIVFNTIHIREKALRTLNGKSLGTRYITIKEANAPKNDVSSSFTEKGLKVHNKPREQPANCHTIFIKNLPYGATEDDISEAFAKFGKIVEDGGVRLARNYKTRESKGFGYVHYKNMEAAKSAVTKSFELPIFINNRCVFVDYDDTGRAKGSFRDEKGWFWKKKFGEEKKN</sequence>
<feature type="domain" description="RRM" evidence="4">
    <location>
        <begin position="252"/>
        <end position="335"/>
    </location>
</feature>
<dbReference type="AlphaFoldDB" id="A0A7S2E5R7"/>
<name>A0A7S2E5R7_9STRA</name>
<dbReference type="Gene3D" id="3.30.70.330">
    <property type="match status" value="2"/>
</dbReference>
<dbReference type="PANTHER" id="PTHR23236:SF11">
    <property type="entry name" value="EUKARYOTIC TRANSLATION INITIATION FACTOR 4H"/>
    <property type="match status" value="1"/>
</dbReference>
<feature type="compositionally biased region" description="Acidic residues" evidence="3">
    <location>
        <begin position="85"/>
        <end position="97"/>
    </location>
</feature>
<evidence type="ECO:0000313" key="5">
    <source>
        <dbReference type="EMBL" id="CAD9316680.1"/>
    </source>
</evidence>